<feature type="domain" description="TfoX N-terminal" evidence="1">
    <location>
        <begin position="20"/>
        <end position="109"/>
    </location>
</feature>
<proteinExistence type="predicted"/>
<evidence type="ECO:0000259" key="1">
    <source>
        <dbReference type="Pfam" id="PF04993"/>
    </source>
</evidence>
<dbReference type="SUPFAM" id="SSF159894">
    <property type="entry name" value="YgaC/TfoX-N like"/>
    <property type="match status" value="1"/>
</dbReference>
<dbReference type="Pfam" id="PF04993">
    <property type="entry name" value="TfoX_N"/>
    <property type="match status" value="1"/>
</dbReference>
<gene>
    <name evidence="2" type="ORF">L1967_07685</name>
</gene>
<comment type="caution">
    <text evidence="2">The sequence shown here is derived from an EMBL/GenBank/DDBJ whole genome shotgun (WGS) entry which is preliminary data.</text>
</comment>
<dbReference type="EMBL" id="JAKHSK010000009">
    <property type="protein sequence ID" value="MCL6218173.1"/>
    <property type="molecule type" value="Genomic_DNA"/>
</dbReference>
<sequence>MAYDEFLADRVRQVLKEKKTPYREQKMMGGLCFMVNDKMCIGVDTEKTTGNARIMARIGENVYDNALKQKGCSEFNITGKAMKGFVFVSGEGIDTHKDLEYWVQLCLDFNPMAKASKKK</sequence>
<evidence type="ECO:0000313" key="3">
    <source>
        <dbReference type="Proteomes" id="UP001139521"/>
    </source>
</evidence>
<evidence type="ECO:0000313" key="2">
    <source>
        <dbReference type="EMBL" id="MCL6218173.1"/>
    </source>
</evidence>
<accession>A0A9X1ZTJ5</accession>
<name>A0A9X1ZTJ5_9FLAO</name>
<dbReference type="AlphaFoldDB" id="A0A9X1ZTJ5"/>
<organism evidence="2 3">
    <name type="scientific">Zunongwangia pacifica</name>
    <dbReference type="NCBI Taxonomy" id="2911062"/>
    <lineage>
        <taxon>Bacteria</taxon>
        <taxon>Pseudomonadati</taxon>
        <taxon>Bacteroidota</taxon>
        <taxon>Flavobacteriia</taxon>
        <taxon>Flavobacteriales</taxon>
        <taxon>Flavobacteriaceae</taxon>
        <taxon>Zunongwangia</taxon>
    </lineage>
</organism>
<reference evidence="2" key="1">
    <citation type="submission" date="2022-01" db="EMBL/GenBank/DDBJ databases">
        <title>Genome sequencing of Zunongwangia sp. M21534 genome.</title>
        <authorList>
            <person name="Chen Y."/>
            <person name="Dong C."/>
            <person name="Shao Z."/>
        </authorList>
    </citation>
    <scope>NUCLEOTIDE SEQUENCE</scope>
    <source>
        <strain evidence="2">MCCC M21534</strain>
    </source>
</reference>
<keyword evidence="3" id="KW-1185">Reference proteome</keyword>
<dbReference type="Proteomes" id="UP001139521">
    <property type="component" value="Unassembled WGS sequence"/>
</dbReference>
<protein>
    <submittedName>
        <fullName evidence="2">TfoX/Sxy family protein</fullName>
    </submittedName>
</protein>
<dbReference type="RefSeq" id="WP_249601143.1">
    <property type="nucleotide sequence ID" value="NZ_JAKHSK010000009.1"/>
</dbReference>
<dbReference type="InterPro" id="IPR007076">
    <property type="entry name" value="TfoX_N"/>
</dbReference>